<name>A0A5A5TB46_9CHLR</name>
<dbReference type="OrthoDB" id="135447at2"/>
<dbReference type="RefSeq" id="WP_149401365.1">
    <property type="nucleotide sequence ID" value="NZ_BIXY01000023.1"/>
</dbReference>
<keyword evidence="2" id="KW-1185">Reference proteome</keyword>
<dbReference type="InterPro" id="IPR027417">
    <property type="entry name" value="P-loop_NTPase"/>
</dbReference>
<accession>A0A5A5TB46</accession>
<comment type="caution">
    <text evidence="1">The sequence shown here is derived from an EMBL/GenBank/DDBJ whole genome shotgun (WGS) entry which is preliminary data.</text>
</comment>
<organism evidence="1 2">
    <name type="scientific">Dictyobacter arantiisoli</name>
    <dbReference type="NCBI Taxonomy" id="2014874"/>
    <lineage>
        <taxon>Bacteria</taxon>
        <taxon>Bacillati</taxon>
        <taxon>Chloroflexota</taxon>
        <taxon>Ktedonobacteria</taxon>
        <taxon>Ktedonobacterales</taxon>
        <taxon>Dictyobacteraceae</taxon>
        <taxon>Dictyobacter</taxon>
    </lineage>
</organism>
<dbReference type="EMBL" id="BIXY01000023">
    <property type="protein sequence ID" value="GCF08376.1"/>
    <property type="molecule type" value="Genomic_DNA"/>
</dbReference>
<dbReference type="SUPFAM" id="SSF52540">
    <property type="entry name" value="P-loop containing nucleoside triphosphate hydrolases"/>
    <property type="match status" value="1"/>
</dbReference>
<protein>
    <recommendedName>
        <fullName evidence="3">NACHT domain-containing protein</fullName>
    </recommendedName>
</protein>
<dbReference type="Gene3D" id="3.40.50.300">
    <property type="entry name" value="P-loop containing nucleotide triphosphate hydrolases"/>
    <property type="match status" value="1"/>
</dbReference>
<proteinExistence type="predicted"/>
<evidence type="ECO:0000313" key="2">
    <source>
        <dbReference type="Proteomes" id="UP000322530"/>
    </source>
</evidence>
<evidence type="ECO:0000313" key="1">
    <source>
        <dbReference type="EMBL" id="GCF08376.1"/>
    </source>
</evidence>
<sequence length="1673" mass="190230">MYDNDGLNYGDFTTLTNSLTQGLRALPTDAATRVKNFLTEYLGDVHHPVPFGGRTKDFAQLDAWVTATEHVSPYLLLAAPAGRGKSALLLRWCQRLLAQRQRSIAVAYFPVSIRFRTNLAGVAFPALVALLASLHGEKVPADPNLPEEVWRSLLVEYVTRPLADGRTLVLVLDGIDEAADWSVGPDLFPLDPPSGLRIVVSARYLANDPGAGAWLRRLGWTREDLTHTMELYPLDRTGIASVLTQMGFPLDLLSSRIDIIAEFYRLSEGDPLLVRLYVDDLWERGEAAVRLQPEDLRACRPGLSGYFERWWKDQHVLWSETAPQREQAAQVVLNLLAGALGPLSKEDMLQLLPSAADFTVLDLEQAMAALARLVTGDGRDQGYVFSHPRLGNYFLEEFLRAEERQQVEQRFLDWGERTLTALNTGNLDPAAASSYIIQYYGAHLERAQADADMLLALVSDGWRRAWEKLDRASAGFLSDVERAWRAAAYENQEALAVGKEIPYLAEELRCLLCLVSINSVTNNISPRLMLEAVKTGVWTPAQGLACIRLISDLLPRARELVELAPYVQEPLRTNILQEALDSVMSFKDEYARLDALIELAPHFPEVLLWQVLETIMQIEDEADRAGTLAELAPSLADHPQLFEKALAYTQELLDEEYYVLALEGLAPYLSAEQQRPVLHTLWNVQDERYQTQAVLALLPRLTAKLLEEIVPYAEHMHDGLSQLRLLTELALFLPQQARQEVLQTIWQLEPKIEDQMVHIDMLVKLAPFLPSDRLEPLLQEIEDYWDESYRASALVELIPHLPVEKFAFLLRVIQSIKGSELRIHVLIQLLPRLSAEGLSQVLASAQDIWDEGYRVELLAQMASYFALDDLSRLLAAGSTIHDQGYHVWLWAELNACFAERNHGREAIALADVFYALKTPEERLQTLLAILPRLSDAALTTIFDFMLPEIFKVNWRSQSEEMRTHILTKLGSRLPENWLPHALGEVRRLWNEQYQVQAFIALAPRLPESLLLEALSIIKGMHDRGHRGQVLEVLVTSLPAEHKAERVREMLQVLQIINDDEARANIVERSASSLPETLSTTSMQTLLKAIYAMSNEELQVKIIEQIATHIPAALFEDVLNVVAGWHNELLQTRALKELAPHVTQSTFTSFYAILRAQQHMQWSEEILKVIILYAAQRDSFNIFQLIQNTEDEKKRQEILTSLVSYAPESFFMQLWDTIQGLPDEEQRALFLKQLALRMPESFFPQFWATIQTFSDERWRSAILRNILVTMSENLFPQVWAAVETIENPAERVHMLRSLAIRTPERFFAQSWEFVQSLQPSELDSVSLTLLRTLASRVPEASFLAFFDFIQKYTQTEMLVQVMLALLPRMPEHYFLLVWKAAMLFRNSRLRGMLLLHLIPYMPARDFAAVWEDVTFMQGSELWSQIVLELLPHLLEREFADTVELIVEKMHYGPEKLELLDALLKSISEEARIDIIGLPSDETLSEDARAELRSNPWQFRTFVLLASYLPTDQLAKLLPFLLPMIQQVETEGERAWLLTKLAASIPLASLPALLEVLWSIENKEHSKDVLYALFLNHPETEWMTIGEAIKARLRTTGDAQLGLKTLQAIAPILQSAQASQFYPILHDSLRIMAHQTRRETLADLANLIPVIQRIGNRSVIADICTATLEIGYWWP</sequence>
<gene>
    <name evidence="1" type="ORF">KDI_19400</name>
</gene>
<reference evidence="1 2" key="1">
    <citation type="submission" date="2019-01" db="EMBL/GenBank/DDBJ databases">
        <title>Draft genome sequence of Dictyobacter sp. Uno17.</title>
        <authorList>
            <person name="Wang C.M."/>
            <person name="Zheng Y."/>
            <person name="Sakai Y."/>
            <person name="Abe K."/>
            <person name="Yokota A."/>
            <person name="Yabe S."/>
        </authorList>
    </citation>
    <scope>NUCLEOTIDE SEQUENCE [LARGE SCALE GENOMIC DNA]</scope>
    <source>
        <strain evidence="1 2">Uno17</strain>
    </source>
</reference>
<evidence type="ECO:0008006" key="3">
    <source>
        <dbReference type="Google" id="ProtNLM"/>
    </source>
</evidence>
<dbReference type="Proteomes" id="UP000322530">
    <property type="component" value="Unassembled WGS sequence"/>
</dbReference>